<evidence type="ECO:0000313" key="4">
    <source>
        <dbReference type="Proteomes" id="UP000677228"/>
    </source>
</evidence>
<evidence type="ECO:0000313" key="3">
    <source>
        <dbReference type="EMBL" id="CAF3555714.1"/>
    </source>
</evidence>
<feature type="compositionally biased region" description="Polar residues" evidence="1">
    <location>
        <begin position="1"/>
        <end position="16"/>
    </location>
</feature>
<gene>
    <name evidence="2" type="ORF">OVA965_LOCUS3271</name>
    <name evidence="3" type="ORF">TMI583_LOCUS3270</name>
</gene>
<name>A0A8S2CV27_9BILA</name>
<dbReference type="EMBL" id="CAJOBA010000773">
    <property type="protein sequence ID" value="CAF3555714.1"/>
    <property type="molecule type" value="Genomic_DNA"/>
</dbReference>
<feature type="region of interest" description="Disordered" evidence="1">
    <location>
        <begin position="55"/>
        <end position="109"/>
    </location>
</feature>
<accession>A0A8S2CV27</accession>
<feature type="region of interest" description="Disordered" evidence="1">
    <location>
        <begin position="1"/>
        <end position="23"/>
    </location>
</feature>
<dbReference type="EMBL" id="CAJNOK010000773">
    <property type="protein sequence ID" value="CAF0774582.1"/>
    <property type="molecule type" value="Genomic_DNA"/>
</dbReference>
<evidence type="ECO:0000256" key="1">
    <source>
        <dbReference type="SAM" id="MobiDB-lite"/>
    </source>
</evidence>
<organism evidence="2 4">
    <name type="scientific">Didymodactylos carnosus</name>
    <dbReference type="NCBI Taxonomy" id="1234261"/>
    <lineage>
        <taxon>Eukaryota</taxon>
        <taxon>Metazoa</taxon>
        <taxon>Spiralia</taxon>
        <taxon>Gnathifera</taxon>
        <taxon>Rotifera</taxon>
        <taxon>Eurotatoria</taxon>
        <taxon>Bdelloidea</taxon>
        <taxon>Philodinida</taxon>
        <taxon>Philodinidae</taxon>
        <taxon>Didymodactylos</taxon>
    </lineage>
</organism>
<feature type="compositionally biased region" description="Basic and acidic residues" evidence="1">
    <location>
        <begin position="55"/>
        <end position="68"/>
    </location>
</feature>
<dbReference type="Proteomes" id="UP000677228">
    <property type="component" value="Unassembled WGS sequence"/>
</dbReference>
<protein>
    <submittedName>
        <fullName evidence="2">Uncharacterized protein</fullName>
    </submittedName>
</protein>
<comment type="caution">
    <text evidence="2">The sequence shown here is derived from an EMBL/GenBank/DDBJ whole genome shotgun (WGS) entry which is preliminary data.</text>
</comment>
<reference evidence="2" key="1">
    <citation type="submission" date="2021-02" db="EMBL/GenBank/DDBJ databases">
        <authorList>
            <person name="Nowell W R."/>
        </authorList>
    </citation>
    <scope>NUCLEOTIDE SEQUENCE</scope>
</reference>
<feature type="compositionally biased region" description="Low complexity" evidence="1">
    <location>
        <begin position="81"/>
        <end position="91"/>
    </location>
</feature>
<dbReference type="AlphaFoldDB" id="A0A8S2CV27"/>
<feature type="compositionally biased region" description="Basic residues" evidence="1">
    <location>
        <begin position="69"/>
        <end position="80"/>
    </location>
</feature>
<proteinExistence type="predicted"/>
<dbReference type="Proteomes" id="UP000682733">
    <property type="component" value="Unassembled WGS sequence"/>
</dbReference>
<evidence type="ECO:0000313" key="2">
    <source>
        <dbReference type="EMBL" id="CAF0774582.1"/>
    </source>
</evidence>
<sequence length="109" mass="13045">MSFASNRRTTTDQEANVNDYIRRRAPPSFQGFQVTESVVEKQFCLILTNNFRFVRREQQRARQPQQRDQKHHHYPHHHHPQQQQQQQQQQQGAMPDVELSLDGLMRHSS</sequence>